<comment type="caution">
    <text evidence="5">The sequence shown here is derived from an EMBL/GenBank/DDBJ whole genome shotgun (WGS) entry which is preliminary data.</text>
</comment>
<dbReference type="InterPro" id="IPR030398">
    <property type="entry name" value="SEA_DG_dom"/>
</dbReference>
<dbReference type="GO" id="GO:0007411">
    <property type="term" value="P:axon guidance"/>
    <property type="evidence" value="ECO:0007669"/>
    <property type="project" value="TreeGrafter"/>
</dbReference>
<name>A0A9Q1CKQ5_HOLLE</name>
<dbReference type="GO" id="GO:0042383">
    <property type="term" value="C:sarcolemma"/>
    <property type="evidence" value="ECO:0007669"/>
    <property type="project" value="TreeGrafter"/>
</dbReference>
<dbReference type="EMBL" id="JAIZAY010000002">
    <property type="protein sequence ID" value="KAJ8047096.1"/>
    <property type="molecule type" value="Genomic_DNA"/>
</dbReference>
<dbReference type="PROSITE" id="PS51699">
    <property type="entry name" value="SEA_DG"/>
    <property type="match status" value="1"/>
</dbReference>
<organism evidence="5 6">
    <name type="scientific">Holothuria leucospilota</name>
    <name type="common">Black long sea cucumber</name>
    <name type="synonym">Mertensiothuria leucospilota</name>
    <dbReference type="NCBI Taxonomy" id="206669"/>
    <lineage>
        <taxon>Eukaryota</taxon>
        <taxon>Metazoa</taxon>
        <taxon>Echinodermata</taxon>
        <taxon>Eleutherozoa</taxon>
        <taxon>Echinozoa</taxon>
        <taxon>Holothuroidea</taxon>
        <taxon>Aspidochirotacea</taxon>
        <taxon>Aspidochirotida</taxon>
        <taxon>Holothuriidae</taxon>
        <taxon>Holothuria</taxon>
    </lineage>
</organism>
<accession>A0A9Q1CKQ5</accession>
<feature type="signal peptide" evidence="3">
    <location>
        <begin position="1"/>
        <end position="19"/>
    </location>
</feature>
<dbReference type="PANTHER" id="PTHR21559">
    <property type="entry name" value="DYSTROGLYCAN-RELATED"/>
    <property type="match status" value="1"/>
</dbReference>
<feature type="compositionally biased region" description="Low complexity" evidence="1">
    <location>
        <begin position="79"/>
        <end position="98"/>
    </location>
</feature>
<dbReference type="Proteomes" id="UP001152320">
    <property type="component" value="Chromosome 2"/>
</dbReference>
<feature type="compositionally biased region" description="Polar residues" evidence="1">
    <location>
        <begin position="516"/>
        <end position="530"/>
    </location>
</feature>
<dbReference type="AlphaFoldDB" id="A0A9Q1CKQ5"/>
<feature type="region of interest" description="Disordered" evidence="1">
    <location>
        <begin position="78"/>
        <end position="98"/>
    </location>
</feature>
<feature type="region of interest" description="Disordered" evidence="1">
    <location>
        <begin position="420"/>
        <end position="530"/>
    </location>
</feature>
<evidence type="ECO:0000313" key="6">
    <source>
        <dbReference type="Proteomes" id="UP001152320"/>
    </source>
</evidence>
<dbReference type="GO" id="GO:0002009">
    <property type="term" value="P:morphogenesis of an epithelium"/>
    <property type="evidence" value="ECO:0007669"/>
    <property type="project" value="TreeGrafter"/>
</dbReference>
<gene>
    <name evidence="5" type="ORF">HOLleu_05995</name>
</gene>
<evidence type="ECO:0000256" key="1">
    <source>
        <dbReference type="SAM" id="MobiDB-lite"/>
    </source>
</evidence>
<sequence length="530" mass="58495">MCTLLLLPITAIDMVSTQAVTMTSTITRFTSTVRTPPLTTTPAITSSPLITRLASSVSPTILNSLLPSLTSTGVIKGTSSLSSRLPPSPVPSSSLHDMLSSSPVIGTTSSMTTEEPTTNIVLTTVPRDDKPNLLNPVDFIRYRSGTVFEYPIPPDTFFDKEDGSTPHLSLSLLGEDYQLVDSSSWIQLDEDRQALLGVIISDSLVTSVHQFFLAATDSKGGVAYDSFKIEIYPNEIDYSHQYRIILNSNFLQFMADSRNLYNFCRTLVTYHKDSLSSLNVQAVSNGSVTITYSNNTIWASFCDLLSIEAVLRQMVFTNGSLVPEFQSEMGKLFPVSDVLVEYLGKCAGVVTTDSPVIPKSPQIGDSTIFISLLIGLCLIFILFLIGCLLCMYCTKKRPGEEYLLTEEKIVYTKNRKPVILKNDRDDQKPPHRTYPAILPDDISPFKPQRRVTPPVKSIPPPSYKPFPAQDNFLELDDFGHFPPGNPPPGYSPSPIPGPPSRQDPPAYQEPPPYFPSQKNSENGKFQTTHF</sequence>
<evidence type="ECO:0000313" key="5">
    <source>
        <dbReference type="EMBL" id="KAJ8047096.1"/>
    </source>
</evidence>
<keyword evidence="2" id="KW-0812">Transmembrane</keyword>
<feature type="domain" description="Peptidase S72" evidence="4">
    <location>
        <begin position="237"/>
        <end position="345"/>
    </location>
</feature>
<dbReference type="InterPro" id="IPR013783">
    <property type="entry name" value="Ig-like_fold"/>
</dbReference>
<dbReference type="GO" id="GO:0021675">
    <property type="term" value="P:nerve development"/>
    <property type="evidence" value="ECO:0007669"/>
    <property type="project" value="TreeGrafter"/>
</dbReference>
<dbReference type="Gene3D" id="2.60.40.10">
    <property type="entry name" value="Immunoglobulins"/>
    <property type="match status" value="1"/>
</dbReference>
<dbReference type="GO" id="GO:0043236">
    <property type="term" value="F:laminin binding"/>
    <property type="evidence" value="ECO:0007669"/>
    <property type="project" value="TreeGrafter"/>
</dbReference>
<feature type="compositionally biased region" description="Pro residues" evidence="1">
    <location>
        <begin position="483"/>
        <end position="514"/>
    </location>
</feature>
<evidence type="ECO:0000256" key="2">
    <source>
        <dbReference type="SAM" id="Phobius"/>
    </source>
</evidence>
<evidence type="ECO:0000256" key="3">
    <source>
        <dbReference type="SAM" id="SignalP"/>
    </source>
</evidence>
<evidence type="ECO:0000259" key="4">
    <source>
        <dbReference type="PROSITE" id="PS51699"/>
    </source>
</evidence>
<dbReference type="GO" id="GO:0016011">
    <property type="term" value="C:dystroglycan complex"/>
    <property type="evidence" value="ECO:0007669"/>
    <property type="project" value="TreeGrafter"/>
</dbReference>
<keyword evidence="6" id="KW-1185">Reference proteome</keyword>
<dbReference type="OrthoDB" id="5990676at2759"/>
<proteinExistence type="predicted"/>
<dbReference type="Pfam" id="PF05454">
    <property type="entry name" value="DAG1"/>
    <property type="match status" value="1"/>
</dbReference>
<feature type="transmembrane region" description="Helical" evidence="2">
    <location>
        <begin position="368"/>
        <end position="392"/>
    </location>
</feature>
<keyword evidence="3" id="KW-0732">Signal</keyword>
<feature type="chain" id="PRO_5040305025" evidence="3">
    <location>
        <begin position="20"/>
        <end position="530"/>
    </location>
</feature>
<dbReference type="GO" id="GO:0005509">
    <property type="term" value="F:calcium ion binding"/>
    <property type="evidence" value="ECO:0007669"/>
    <property type="project" value="InterPro"/>
</dbReference>
<dbReference type="InterPro" id="IPR015919">
    <property type="entry name" value="Cadherin-like_sf"/>
</dbReference>
<dbReference type="SUPFAM" id="SSF49313">
    <property type="entry name" value="Cadherin-like"/>
    <property type="match status" value="1"/>
</dbReference>
<dbReference type="InterPro" id="IPR008465">
    <property type="entry name" value="DAG1_C"/>
</dbReference>
<keyword evidence="2" id="KW-1133">Transmembrane helix</keyword>
<protein>
    <submittedName>
        <fullName evidence="5">Dystroglycan</fullName>
    </submittedName>
</protein>
<dbReference type="PANTHER" id="PTHR21559:SF21">
    <property type="entry name" value="DYSTROGLYCAN 1"/>
    <property type="match status" value="1"/>
</dbReference>
<reference evidence="5" key="1">
    <citation type="submission" date="2021-10" db="EMBL/GenBank/DDBJ databases">
        <title>Tropical sea cucumber genome reveals ecological adaptation and Cuvierian tubules defense mechanism.</title>
        <authorList>
            <person name="Chen T."/>
        </authorList>
    </citation>
    <scope>NUCLEOTIDE SEQUENCE</scope>
    <source>
        <strain evidence="5">Nanhai2018</strain>
        <tissue evidence="5">Muscle</tissue>
    </source>
</reference>
<keyword evidence="2" id="KW-0472">Membrane</keyword>